<evidence type="ECO:0000313" key="2">
    <source>
        <dbReference type="EMBL" id="MWV68517.1"/>
    </source>
</evidence>
<dbReference type="EMBL" id="JRMP02000001">
    <property type="protein sequence ID" value="TLD95940.1"/>
    <property type="molecule type" value="Genomic_DNA"/>
</dbReference>
<dbReference type="Proteomes" id="UP000029714">
    <property type="component" value="Unassembled WGS sequence"/>
</dbReference>
<dbReference type="RefSeq" id="WP_034570764.1">
    <property type="nucleotide sequence ID" value="NZ_JRMP02000001.1"/>
</dbReference>
<dbReference type="OrthoDB" id="5330085at2"/>
<sequence length="433" mass="50870">MFQAALLKLSYLRQKLDSYRIYNYKDFRFYNDKTLESFENYQAKLHAFRENPQNILHFNTTTNTFSCKDSIESNSIKPLIFEPNKITQDTKSTTLFKDYEAKVQGEIDNMPKDSKKFIESKEILKLDSISINPNVTTNLQKLFSCKIFSKDICVISPDFLFSNISKIAKNETKIPRFRESSCLLNAQIPADSQTTFYLQNMDKETLTFQLFSIQNEILNTLSTKTKKPLIFLNPLEIFSTLYSFYPSLSHYTLILQGQSRHALCHYYKGFLCFAIVCEKAQVLQDFYKDIENLGEIFYCDYSGERVFVDDFKNIESCFELPLNDCLKILAFKYLREKGLDSIFMASGFLRLRAFLKLTICSSIVLILCLFLNLSYEHYTHHDNKSTQTNLYNQDLQEKAQRKKAYTPMYNRIYTHLKDKKSLNFRFNDKKEAK</sequence>
<keyword evidence="1" id="KW-0472">Membrane</keyword>
<dbReference type="EMBL" id="QBIU01000001">
    <property type="protein sequence ID" value="MWV68517.1"/>
    <property type="molecule type" value="Genomic_DNA"/>
</dbReference>
<keyword evidence="1" id="KW-1133">Transmembrane helix</keyword>
<reference evidence="2 5" key="4">
    <citation type="submission" date="2019-12" db="EMBL/GenBank/DDBJ databases">
        <title>Multi-Generational Helicobacter saguini Isolates.</title>
        <authorList>
            <person name="Mannion A."/>
            <person name="Shen Z."/>
            <person name="Fox J.G."/>
        </authorList>
    </citation>
    <scope>NUCLEOTIDE SEQUENCE [LARGE SCALE GENOMIC DNA]</scope>
    <source>
        <strain evidence="2">16-048</strain>
        <strain evidence="5">16-048 (F4)</strain>
    </source>
</reference>
<dbReference type="STRING" id="1548018.LS64_03660"/>
<gene>
    <name evidence="2" type="ORF">DCO61_00330</name>
    <name evidence="3" type="ORF">LS64_000835</name>
</gene>
<dbReference type="AlphaFoldDB" id="A0A347VQT8"/>
<evidence type="ECO:0008006" key="6">
    <source>
        <dbReference type="Google" id="ProtNLM"/>
    </source>
</evidence>
<organism evidence="3 4">
    <name type="scientific">Helicobacter saguini</name>
    <dbReference type="NCBI Taxonomy" id="1548018"/>
    <lineage>
        <taxon>Bacteria</taxon>
        <taxon>Pseudomonadati</taxon>
        <taxon>Campylobacterota</taxon>
        <taxon>Epsilonproteobacteria</taxon>
        <taxon>Campylobacterales</taxon>
        <taxon>Helicobacteraceae</taxon>
        <taxon>Helicobacter</taxon>
    </lineage>
</organism>
<protein>
    <recommendedName>
        <fullName evidence="6">Transmembrane protein</fullName>
    </recommendedName>
</protein>
<evidence type="ECO:0000313" key="5">
    <source>
        <dbReference type="Proteomes" id="UP000477070"/>
    </source>
</evidence>
<evidence type="ECO:0000256" key="1">
    <source>
        <dbReference type="SAM" id="Phobius"/>
    </source>
</evidence>
<evidence type="ECO:0000313" key="3">
    <source>
        <dbReference type="EMBL" id="TLD95940.1"/>
    </source>
</evidence>
<feature type="transmembrane region" description="Helical" evidence="1">
    <location>
        <begin position="353"/>
        <end position="375"/>
    </location>
</feature>
<reference evidence="3 4" key="2">
    <citation type="journal article" date="2016" name="Infect. Immun.">
        <title>Helicobacter saguini, a Novel Helicobacter Isolated from Cotton-Top Tamarins with Ulcerative Colitis, Has Proinflammatory Properties and Induces Typhlocolitis and Dysplasia in Gnotobiotic IL-10-/- Mice.</title>
        <authorList>
            <person name="Shen Z."/>
            <person name="Mannion A."/>
            <person name="Whary M.T."/>
            <person name="Muthupalani S."/>
            <person name="Sheh A."/>
            <person name="Feng Y."/>
            <person name="Gong G."/>
            <person name="Vandamme P."/>
            <person name="Holcombe H.R."/>
            <person name="Paster B.J."/>
            <person name="Fox J.G."/>
        </authorList>
    </citation>
    <scope>NUCLEOTIDE SEQUENCE [LARGE SCALE GENOMIC DNA]</scope>
    <source>
        <strain evidence="3 4">MIT 97-6194</strain>
    </source>
</reference>
<keyword evidence="4" id="KW-1185">Reference proteome</keyword>
<evidence type="ECO:0000313" key="4">
    <source>
        <dbReference type="Proteomes" id="UP000029714"/>
    </source>
</evidence>
<name>A0A347VQT8_9HELI</name>
<proteinExistence type="predicted"/>
<comment type="caution">
    <text evidence="3">The sequence shown here is derived from an EMBL/GenBank/DDBJ whole genome shotgun (WGS) entry which is preliminary data.</text>
</comment>
<reference evidence="3" key="3">
    <citation type="submission" date="2018-04" db="EMBL/GenBank/DDBJ databases">
        <authorList>
            <person name="Sheh A."/>
            <person name="Shen Z."/>
            <person name="Mannion A.J."/>
            <person name="Fox J.G."/>
        </authorList>
    </citation>
    <scope>NUCLEOTIDE SEQUENCE</scope>
    <source>
        <strain evidence="3">MIT 97-6194</strain>
    </source>
</reference>
<reference evidence="3 4" key="1">
    <citation type="journal article" date="2014" name="Genome Announc.">
        <title>Draft genome sequences of eight enterohepatic helicobacter species isolated from both laboratory and wild rodents.</title>
        <authorList>
            <person name="Sheh A."/>
            <person name="Shen Z."/>
            <person name="Fox J.G."/>
        </authorList>
    </citation>
    <scope>NUCLEOTIDE SEQUENCE [LARGE SCALE GENOMIC DNA]</scope>
    <source>
        <strain evidence="3 4">MIT 97-6194</strain>
    </source>
</reference>
<accession>A0A347VQT8</accession>
<keyword evidence="1" id="KW-0812">Transmembrane</keyword>
<dbReference type="Proteomes" id="UP000477070">
    <property type="component" value="Unassembled WGS sequence"/>
</dbReference>